<feature type="transmembrane region" description="Helical" evidence="1">
    <location>
        <begin position="341"/>
        <end position="372"/>
    </location>
</feature>
<dbReference type="AlphaFoldDB" id="A0A2S7X5C6"/>
<reference evidence="3 4" key="2">
    <citation type="submission" date="2016-12" db="EMBL/GenBank/DDBJ databases">
        <title>Diversity of luminous bacteria.</title>
        <authorList>
            <person name="Yoshizawa S."/>
            <person name="Kogure K."/>
        </authorList>
    </citation>
    <scope>NUCLEOTIDE SEQUENCE [LARGE SCALE GENOMIC DNA]</scope>
    <source>
        <strain evidence="3 4">NBRC 105001</strain>
    </source>
</reference>
<evidence type="ECO:0000313" key="4">
    <source>
        <dbReference type="Proteomes" id="UP000239273"/>
    </source>
</evidence>
<feature type="transmembrane region" description="Helical" evidence="1">
    <location>
        <begin position="62"/>
        <end position="80"/>
    </location>
</feature>
<dbReference type="EMBL" id="BSOU01000010">
    <property type="protein sequence ID" value="GLR76416.1"/>
    <property type="molecule type" value="Genomic_DNA"/>
</dbReference>
<name>A0A2S7X5C6_9GAMM</name>
<proteinExistence type="predicted"/>
<evidence type="ECO:0000313" key="3">
    <source>
        <dbReference type="EMBL" id="PQJ85406.1"/>
    </source>
</evidence>
<reference evidence="5" key="3">
    <citation type="journal article" date="2019" name="Int. J. Syst. Evol. Microbiol.">
        <title>The Global Catalogue of Microorganisms (GCM) 10K type strain sequencing project: providing services to taxonomists for standard genome sequencing and annotation.</title>
        <authorList>
            <consortium name="The Broad Institute Genomics Platform"/>
            <consortium name="The Broad Institute Genome Sequencing Center for Infectious Disease"/>
            <person name="Wu L."/>
            <person name="Ma J."/>
        </authorList>
    </citation>
    <scope>NUCLEOTIDE SEQUENCE [LARGE SCALE GENOMIC DNA]</scope>
    <source>
        <strain evidence="5">NBRC 105001</strain>
    </source>
</reference>
<feature type="transmembrane region" description="Helical" evidence="1">
    <location>
        <begin position="236"/>
        <end position="254"/>
    </location>
</feature>
<keyword evidence="1" id="KW-1133">Transmembrane helix</keyword>
<evidence type="ECO:0000313" key="2">
    <source>
        <dbReference type="EMBL" id="GLR76416.1"/>
    </source>
</evidence>
<accession>A0A2S7X5C6</accession>
<evidence type="ECO:0000256" key="1">
    <source>
        <dbReference type="SAM" id="Phobius"/>
    </source>
</evidence>
<feature type="transmembrane region" description="Helical" evidence="1">
    <location>
        <begin position="174"/>
        <end position="191"/>
    </location>
</feature>
<feature type="transmembrane region" description="Helical" evidence="1">
    <location>
        <begin position="308"/>
        <end position="329"/>
    </location>
</feature>
<dbReference type="EMBL" id="MSCP01000003">
    <property type="protein sequence ID" value="PQJ85406.1"/>
    <property type="molecule type" value="Genomic_DNA"/>
</dbReference>
<feature type="transmembrane region" description="Helical" evidence="1">
    <location>
        <begin position="261"/>
        <end position="281"/>
    </location>
</feature>
<dbReference type="Proteomes" id="UP000239273">
    <property type="component" value="Unassembled WGS sequence"/>
</dbReference>
<feature type="transmembrane region" description="Helical" evidence="1">
    <location>
        <begin position="198"/>
        <end position="230"/>
    </location>
</feature>
<sequence length="384" mass="44820">MKNKVVFCSTFFVFIICSLFPNIPVYISGTPVKLYWVIFILFLFVLISKVDKIRLDKNHIKLLMFIIYAFFILFFNDLNLNDYANSLIPMTWYDMNSVNVDSFYRSLLISGFQVLNFCIFFICFLFFSNFSNENNQTKLNDILFLSLLFQLIISSYQIYVLGYNRAYGSLDNPQALGLYSVLVSCVFFPSARFKVLDLIFCFLIVLVTYLSGTKSAMFVLFVILFIVMFPYFKKTIFIYSALLFNIFFAVILSYDKDIIDLILLWLSQFTNTFSLYLRYILWHSFNEVISNNLLFGVRGTTVHFSENIIWFFILSYGVLGFSLFMNFFISMIEFAQKNKTSIFLLLTVFTIQGFSYYGVMIGSTGVIFWSLLGIQYGMSKNEGE</sequence>
<dbReference type="Proteomes" id="UP001156660">
    <property type="component" value="Unassembled WGS sequence"/>
</dbReference>
<comment type="caution">
    <text evidence="3">The sequence shown here is derived from an EMBL/GenBank/DDBJ whole genome shotgun (WGS) entry which is preliminary data.</text>
</comment>
<reference evidence="2" key="4">
    <citation type="submission" date="2023-01" db="EMBL/GenBank/DDBJ databases">
        <title>Draft genome sequence of Aliivibrio sifiae strain NBRC 105001.</title>
        <authorList>
            <person name="Sun Q."/>
            <person name="Mori K."/>
        </authorList>
    </citation>
    <scope>NUCLEOTIDE SEQUENCE</scope>
    <source>
        <strain evidence="2">NBRC 105001</strain>
    </source>
</reference>
<reference evidence="2" key="1">
    <citation type="journal article" date="2014" name="Int. J. Syst. Evol. Microbiol.">
        <title>Complete genome of a new Firmicutes species belonging to the dominant human colonic microbiota ('Ruminococcus bicirculans') reveals two chromosomes and a selective capacity to utilize plant glucans.</title>
        <authorList>
            <consortium name="NISC Comparative Sequencing Program"/>
            <person name="Wegmann U."/>
            <person name="Louis P."/>
            <person name="Goesmann A."/>
            <person name="Henrissat B."/>
            <person name="Duncan S.H."/>
            <person name="Flint H.J."/>
        </authorList>
    </citation>
    <scope>NUCLEOTIDE SEQUENCE</scope>
    <source>
        <strain evidence="2">NBRC 105001</strain>
    </source>
</reference>
<organism evidence="3 4">
    <name type="scientific">Aliivibrio sifiae</name>
    <dbReference type="NCBI Taxonomy" id="566293"/>
    <lineage>
        <taxon>Bacteria</taxon>
        <taxon>Pseudomonadati</taxon>
        <taxon>Pseudomonadota</taxon>
        <taxon>Gammaproteobacteria</taxon>
        <taxon>Vibrionales</taxon>
        <taxon>Vibrionaceae</taxon>
        <taxon>Aliivibrio</taxon>
    </lineage>
</organism>
<feature type="transmembrane region" description="Helical" evidence="1">
    <location>
        <begin position="33"/>
        <end position="50"/>
    </location>
</feature>
<feature type="transmembrane region" description="Helical" evidence="1">
    <location>
        <begin position="142"/>
        <end position="162"/>
    </location>
</feature>
<keyword evidence="1" id="KW-0812">Transmembrane</keyword>
<gene>
    <name evidence="3" type="ORF">BTO23_18985</name>
    <name evidence="2" type="ORF">GCM10007855_32910</name>
</gene>
<feature type="transmembrane region" description="Helical" evidence="1">
    <location>
        <begin position="107"/>
        <end position="130"/>
    </location>
</feature>
<evidence type="ECO:0000313" key="5">
    <source>
        <dbReference type="Proteomes" id="UP001156660"/>
    </source>
</evidence>
<keyword evidence="1" id="KW-0472">Membrane</keyword>
<protein>
    <submittedName>
        <fullName evidence="3">Uncharacterized protein</fullName>
    </submittedName>
</protein>
<feature type="transmembrane region" description="Helical" evidence="1">
    <location>
        <begin position="5"/>
        <end position="27"/>
    </location>
</feature>
<dbReference type="RefSeq" id="WP_105064350.1">
    <property type="nucleotide sequence ID" value="NZ_BSOU01000010.1"/>
</dbReference>
<keyword evidence="5" id="KW-1185">Reference proteome</keyword>